<protein>
    <submittedName>
        <fullName evidence="1">Uncharacterized protein</fullName>
    </submittedName>
</protein>
<accession>A0ACB9JS34</accession>
<keyword evidence="2" id="KW-1185">Reference proteome</keyword>
<gene>
    <name evidence="1" type="ORF">L1987_10320</name>
</gene>
<proteinExistence type="predicted"/>
<evidence type="ECO:0000313" key="1">
    <source>
        <dbReference type="EMBL" id="KAI3822723.1"/>
    </source>
</evidence>
<name>A0ACB9JS34_9ASTR</name>
<reference evidence="2" key="1">
    <citation type="journal article" date="2022" name="Mol. Ecol. Resour.">
        <title>The genomes of chicory, endive, great burdock and yacon provide insights into Asteraceae palaeo-polyploidization history and plant inulin production.</title>
        <authorList>
            <person name="Fan W."/>
            <person name="Wang S."/>
            <person name="Wang H."/>
            <person name="Wang A."/>
            <person name="Jiang F."/>
            <person name="Liu H."/>
            <person name="Zhao H."/>
            <person name="Xu D."/>
            <person name="Zhang Y."/>
        </authorList>
    </citation>
    <scope>NUCLEOTIDE SEQUENCE [LARGE SCALE GENOMIC DNA]</scope>
    <source>
        <strain evidence="2">cv. Yunnan</strain>
    </source>
</reference>
<dbReference type="Proteomes" id="UP001056120">
    <property type="component" value="Linkage Group LG03"/>
</dbReference>
<evidence type="ECO:0000313" key="2">
    <source>
        <dbReference type="Proteomes" id="UP001056120"/>
    </source>
</evidence>
<organism evidence="1 2">
    <name type="scientific">Smallanthus sonchifolius</name>
    <dbReference type="NCBI Taxonomy" id="185202"/>
    <lineage>
        <taxon>Eukaryota</taxon>
        <taxon>Viridiplantae</taxon>
        <taxon>Streptophyta</taxon>
        <taxon>Embryophyta</taxon>
        <taxon>Tracheophyta</taxon>
        <taxon>Spermatophyta</taxon>
        <taxon>Magnoliopsida</taxon>
        <taxon>eudicotyledons</taxon>
        <taxon>Gunneridae</taxon>
        <taxon>Pentapetalae</taxon>
        <taxon>asterids</taxon>
        <taxon>campanulids</taxon>
        <taxon>Asterales</taxon>
        <taxon>Asteraceae</taxon>
        <taxon>Asteroideae</taxon>
        <taxon>Heliantheae alliance</taxon>
        <taxon>Millerieae</taxon>
        <taxon>Smallanthus</taxon>
    </lineage>
</organism>
<reference evidence="1 2" key="2">
    <citation type="journal article" date="2022" name="Mol. Ecol. Resour.">
        <title>The genomes of chicory, endive, great burdock and yacon provide insights into Asteraceae paleo-polyploidization history and plant inulin production.</title>
        <authorList>
            <person name="Fan W."/>
            <person name="Wang S."/>
            <person name="Wang H."/>
            <person name="Wang A."/>
            <person name="Jiang F."/>
            <person name="Liu H."/>
            <person name="Zhao H."/>
            <person name="Xu D."/>
            <person name="Zhang Y."/>
        </authorList>
    </citation>
    <scope>NUCLEOTIDE SEQUENCE [LARGE SCALE GENOMIC DNA]</scope>
    <source>
        <strain evidence="2">cv. Yunnan</strain>
        <tissue evidence="1">Leaves</tissue>
    </source>
</reference>
<comment type="caution">
    <text evidence="1">The sequence shown here is derived from an EMBL/GenBank/DDBJ whole genome shotgun (WGS) entry which is preliminary data.</text>
</comment>
<dbReference type="EMBL" id="CM042020">
    <property type="protein sequence ID" value="KAI3822723.1"/>
    <property type="molecule type" value="Genomic_DNA"/>
</dbReference>
<sequence>MAGSSTRSHRRGVPSVSDYTVKWSLSGFEAFKDGVDVGDGSIPAFVAAKKSTTTLKTVVRGENIDYNGDLKSDLKEKKSLPLKVEMNAKAEWPENFPESYGEHICLSFHDQLIISSEQAQINPNSQSDSQ</sequence>